<evidence type="ECO:0000313" key="1">
    <source>
        <dbReference type="EMBL" id="MPN58110.1"/>
    </source>
</evidence>
<name>A0A645J4P6_9ZZZZ</name>
<gene>
    <name evidence="1" type="ORF">SDC9_205811</name>
</gene>
<comment type="caution">
    <text evidence="1">The sequence shown here is derived from an EMBL/GenBank/DDBJ whole genome shotgun (WGS) entry which is preliminary data.</text>
</comment>
<sequence>MQQQECASAVGHVVRDGDFRSIGDVRIVRHCFRIQTKWRNISEADWSQVRLVVGIEIFKISYVLERIQVDIAIFQGHVGLDVVAELDDFQFDSFGFQTAGYIFPDFNFDFADYADFHCFSF</sequence>
<proteinExistence type="predicted"/>
<reference evidence="1" key="1">
    <citation type="submission" date="2019-08" db="EMBL/GenBank/DDBJ databases">
        <authorList>
            <person name="Kucharzyk K."/>
            <person name="Murdoch R.W."/>
            <person name="Higgins S."/>
            <person name="Loffler F."/>
        </authorList>
    </citation>
    <scope>NUCLEOTIDE SEQUENCE</scope>
</reference>
<dbReference type="EMBL" id="VSSQ01130449">
    <property type="protein sequence ID" value="MPN58110.1"/>
    <property type="molecule type" value="Genomic_DNA"/>
</dbReference>
<dbReference type="AlphaFoldDB" id="A0A645J4P6"/>
<accession>A0A645J4P6</accession>
<organism evidence="1">
    <name type="scientific">bioreactor metagenome</name>
    <dbReference type="NCBI Taxonomy" id="1076179"/>
    <lineage>
        <taxon>unclassified sequences</taxon>
        <taxon>metagenomes</taxon>
        <taxon>ecological metagenomes</taxon>
    </lineage>
</organism>
<protein>
    <submittedName>
        <fullName evidence="1">Uncharacterized protein</fullName>
    </submittedName>
</protein>